<dbReference type="Gene3D" id="3.30.365.10">
    <property type="entry name" value="Aldehyde oxidase/xanthine dehydrogenase, molybdopterin binding domain"/>
    <property type="match status" value="4"/>
</dbReference>
<evidence type="ECO:0000256" key="2">
    <source>
        <dbReference type="ARBA" id="ARBA00023002"/>
    </source>
</evidence>
<dbReference type="InterPro" id="IPR000674">
    <property type="entry name" value="Ald_Oxase/Xan_DH_a/b"/>
</dbReference>
<protein>
    <submittedName>
        <fullName evidence="4">Dehydrogenase</fullName>
    </submittedName>
</protein>
<dbReference type="SUPFAM" id="SSF56003">
    <property type="entry name" value="Molybdenum cofactor-binding domain"/>
    <property type="match status" value="1"/>
</dbReference>
<dbReference type="InterPro" id="IPR006311">
    <property type="entry name" value="TAT_signal"/>
</dbReference>
<dbReference type="InterPro" id="IPR046867">
    <property type="entry name" value="AldOxase/xan_DH_MoCoBD2"/>
</dbReference>
<reference evidence="4 5" key="1">
    <citation type="submission" date="2019-12" db="EMBL/GenBank/DDBJ databases">
        <title>Litoreibacter badius sp. nov., a novel bacteriochlorophyll a-containing bacterium in the genus Litoreibacter.</title>
        <authorList>
            <person name="Kanamuro M."/>
            <person name="Takabe Y."/>
            <person name="Mori K."/>
            <person name="Takaichi S."/>
            <person name="Hanada S."/>
        </authorList>
    </citation>
    <scope>NUCLEOTIDE SEQUENCE [LARGE SCALE GENOMIC DNA]</scope>
    <source>
        <strain evidence="4 5">K6</strain>
    </source>
</reference>
<dbReference type="AlphaFoldDB" id="A0A6N6JDC6"/>
<dbReference type="GO" id="GO:0005506">
    <property type="term" value="F:iron ion binding"/>
    <property type="evidence" value="ECO:0007669"/>
    <property type="project" value="InterPro"/>
</dbReference>
<sequence>MTNIKPNSSSHKSDPNRRQVLAGSAAVAAIGAFGLPVGAQTTAAPAASGAFASLGVPHVRRDGAEKARGGAKFAAEYSYPGMVYGALVYSTIARGTITSLETAEAEAAPGVVLVMTHENAPRLERPEPFYSSPTGMAGSSTPVMQDAEVLWNGQPVAVVLASTQEEADHAATLINVAYEEADAVTSFDVAAESAQTSFYAGRDLLIEEGDAEAALADAEVSVDLSFNTPAHNHNQIEPHAVTVLWKDGILRMHDCSQGVDLSAITIAKVFGISSAEVHLSAEYVGGGFGGKTVWQYHILAAAASQLADRPVRMSLTREGVFRICGARAPTRQRVALGSDRKGRLTSLIHTGTTMKIENNSMTEPFFEQSEHMYRADNMHLEIRAGTMDMLANTFMRAPGAATGTFTLEVALDELAERLAIDPIELRVRNEPDVNPTTGREHSQRASVDAYREGARRFGWVPRSGQRQGYREGEWQVGTGMAAAYYPYKRFPGGAARITLDREGGALIETAAADMGMGTTTATAAVASERLGIPYDAIEVRHGDNTLPGALIAAASQQTAAIGASLTAAHEVLLAELASLVPATSPLHGLPAAELGTAEGALYSLADPHQRIPLIDLVAWSESGTVSAEGQGGPISEWTQDWSMHSTGAVFTEVRVNSVTGEIRVPHITAIYDCGKILNSKLAESQFRGGIIMALGMTLMEGASFDERNGRVMNPSFGSYYMPTHLDVPHIDVGWTDIPDPQAPTGARGIGEIGMSGPAAAISNAIYDATGKRARDLPIRLDALM</sequence>
<evidence type="ECO:0000313" key="4">
    <source>
        <dbReference type="EMBL" id="GFE63830.1"/>
    </source>
</evidence>
<dbReference type="SMART" id="SM01008">
    <property type="entry name" value="Ald_Xan_dh_C"/>
    <property type="match status" value="1"/>
</dbReference>
<proteinExistence type="predicted"/>
<dbReference type="InterPro" id="IPR008274">
    <property type="entry name" value="AldOxase/xan_DH_MoCoBD1"/>
</dbReference>
<dbReference type="PROSITE" id="PS51318">
    <property type="entry name" value="TAT"/>
    <property type="match status" value="1"/>
</dbReference>
<feature type="domain" description="Aldehyde oxidase/xanthine dehydrogenase a/b hammerhead" evidence="3">
    <location>
        <begin position="68"/>
        <end position="182"/>
    </location>
</feature>
<dbReference type="InterPro" id="IPR037165">
    <property type="entry name" value="AldOxase/xan_DH_Mopterin-bd_sf"/>
</dbReference>
<comment type="caution">
    <text evidence="4">The sequence shown here is derived from an EMBL/GenBank/DDBJ whole genome shotgun (WGS) entry which is preliminary data.</text>
</comment>
<evidence type="ECO:0000313" key="5">
    <source>
        <dbReference type="Proteomes" id="UP000436822"/>
    </source>
</evidence>
<dbReference type="Pfam" id="PF02738">
    <property type="entry name" value="MoCoBD_1"/>
    <property type="match status" value="1"/>
</dbReference>
<dbReference type="Proteomes" id="UP000436822">
    <property type="component" value="Unassembled WGS sequence"/>
</dbReference>
<dbReference type="InterPro" id="IPR016208">
    <property type="entry name" value="Ald_Oxase/xanthine_DH-like"/>
</dbReference>
<dbReference type="GO" id="GO:0016491">
    <property type="term" value="F:oxidoreductase activity"/>
    <property type="evidence" value="ECO:0007669"/>
    <property type="project" value="UniProtKB-KW"/>
</dbReference>
<keyword evidence="5" id="KW-1185">Reference proteome</keyword>
<dbReference type="PANTHER" id="PTHR11908:SF132">
    <property type="entry name" value="ALDEHYDE OXIDASE 1-RELATED"/>
    <property type="match status" value="1"/>
</dbReference>
<dbReference type="InterPro" id="IPR036856">
    <property type="entry name" value="Ald_Oxase/Xan_DH_a/b_sf"/>
</dbReference>
<dbReference type="SUPFAM" id="SSF54665">
    <property type="entry name" value="CO dehydrogenase molybdoprotein N-domain-like"/>
    <property type="match status" value="1"/>
</dbReference>
<keyword evidence="1" id="KW-0500">Molybdenum</keyword>
<keyword evidence="2" id="KW-0560">Oxidoreductase</keyword>
<dbReference type="Gene3D" id="3.90.1170.50">
    <property type="entry name" value="Aldehyde oxidase/xanthine dehydrogenase, a/b hammerhead"/>
    <property type="match status" value="1"/>
</dbReference>
<dbReference type="RefSeq" id="WP_159804723.1">
    <property type="nucleotide sequence ID" value="NZ_BLJE01000001.1"/>
</dbReference>
<dbReference type="Pfam" id="PF20256">
    <property type="entry name" value="MoCoBD_2"/>
    <property type="match status" value="1"/>
</dbReference>
<gene>
    <name evidence="4" type="ORF">KIN_09040</name>
</gene>
<dbReference type="Pfam" id="PF01315">
    <property type="entry name" value="Ald_Xan_dh_C"/>
    <property type="match status" value="1"/>
</dbReference>
<evidence type="ECO:0000259" key="3">
    <source>
        <dbReference type="SMART" id="SM01008"/>
    </source>
</evidence>
<dbReference type="EMBL" id="BLJE01000001">
    <property type="protein sequence ID" value="GFE63830.1"/>
    <property type="molecule type" value="Genomic_DNA"/>
</dbReference>
<dbReference type="OrthoDB" id="8428274at2"/>
<dbReference type="PANTHER" id="PTHR11908">
    <property type="entry name" value="XANTHINE DEHYDROGENASE"/>
    <property type="match status" value="1"/>
</dbReference>
<organism evidence="4 5">
    <name type="scientific">Litoreibacter roseus</name>
    <dbReference type="NCBI Taxonomy" id="2601869"/>
    <lineage>
        <taxon>Bacteria</taxon>
        <taxon>Pseudomonadati</taxon>
        <taxon>Pseudomonadota</taxon>
        <taxon>Alphaproteobacteria</taxon>
        <taxon>Rhodobacterales</taxon>
        <taxon>Roseobacteraceae</taxon>
        <taxon>Litoreibacter</taxon>
    </lineage>
</organism>
<evidence type="ECO:0000256" key="1">
    <source>
        <dbReference type="ARBA" id="ARBA00022505"/>
    </source>
</evidence>
<accession>A0A6N6JDC6</accession>
<name>A0A6N6JDC6_9RHOB</name>